<dbReference type="PANTHER" id="PTHR37317">
    <property type="entry name" value="BLR8090 PROTEIN"/>
    <property type="match status" value="1"/>
</dbReference>
<protein>
    <recommendedName>
        <fullName evidence="1">Treble clef zinc finger domain-containing protein</fullName>
    </recommendedName>
</protein>
<dbReference type="InterPro" id="IPR025487">
    <property type="entry name" value="DUF4379"/>
</dbReference>
<dbReference type="AlphaFoldDB" id="G0UKV7"/>
<gene>
    <name evidence="2" type="ORF">TCIL3000_4_960</name>
</gene>
<organism evidence="2">
    <name type="scientific">Trypanosoma congolense (strain IL3000)</name>
    <dbReference type="NCBI Taxonomy" id="1068625"/>
    <lineage>
        <taxon>Eukaryota</taxon>
        <taxon>Discoba</taxon>
        <taxon>Euglenozoa</taxon>
        <taxon>Kinetoplastea</taxon>
        <taxon>Metakinetoplastina</taxon>
        <taxon>Trypanosomatida</taxon>
        <taxon>Trypanosomatidae</taxon>
        <taxon>Trypanosoma</taxon>
        <taxon>Nannomonas</taxon>
    </lineage>
</organism>
<dbReference type="PANTHER" id="PTHR37317:SF1">
    <property type="entry name" value="ZINC-RIBBON DOMAIN-CONTAINING PROTEIN-RELATED"/>
    <property type="match status" value="1"/>
</dbReference>
<reference evidence="2" key="1">
    <citation type="journal article" date="2012" name="Proc. Natl. Acad. Sci. U.S.A.">
        <title>Antigenic diversity is generated by distinct evolutionary mechanisms in African trypanosome species.</title>
        <authorList>
            <person name="Jackson A.P."/>
            <person name="Berry A."/>
            <person name="Aslett M."/>
            <person name="Allison H.C."/>
            <person name="Burton P."/>
            <person name="Vavrova-Anderson J."/>
            <person name="Brown R."/>
            <person name="Browne H."/>
            <person name="Corton N."/>
            <person name="Hauser H."/>
            <person name="Gamble J."/>
            <person name="Gilderthorp R."/>
            <person name="Marcello L."/>
            <person name="McQuillan J."/>
            <person name="Otto T.D."/>
            <person name="Quail M.A."/>
            <person name="Sanders M.J."/>
            <person name="van Tonder A."/>
            <person name="Ginger M.L."/>
            <person name="Field M.C."/>
            <person name="Barry J.D."/>
            <person name="Hertz-Fowler C."/>
            <person name="Berriman M."/>
        </authorList>
    </citation>
    <scope>NUCLEOTIDE SEQUENCE</scope>
    <source>
        <strain evidence="2">IL3000</strain>
    </source>
</reference>
<evidence type="ECO:0000313" key="2">
    <source>
        <dbReference type="EMBL" id="CCC90012.1"/>
    </source>
</evidence>
<accession>G0UKV7</accession>
<dbReference type="VEuPathDB" id="TriTrypDB:TcIL3000_4_960"/>
<feature type="domain" description="Treble clef zinc finger" evidence="1">
    <location>
        <begin position="54"/>
        <end position="110"/>
    </location>
</feature>
<dbReference type="Pfam" id="PF14311">
    <property type="entry name" value="DUF4379"/>
    <property type="match status" value="1"/>
</dbReference>
<dbReference type="EMBL" id="HE575317">
    <property type="protein sequence ID" value="CCC90012.1"/>
    <property type="molecule type" value="Genomic_DNA"/>
</dbReference>
<sequence length="143" mass="16165">MRRLGYVAAPLGLSHTAVRFKATHIRIANRKRTEMFIAKRFHLPTRLSTAAPDIAAEWHEELNPMHLYPAIIGIGHVAPVWWRCASCQHAYQMSVEKRVVRGGGCPRCAGSGSYDPNAKALEGEDNPQLRPKRPVMFNMRTKY</sequence>
<evidence type="ECO:0000259" key="1">
    <source>
        <dbReference type="Pfam" id="PF14311"/>
    </source>
</evidence>
<proteinExistence type="predicted"/>
<name>G0UKV7_TRYCI</name>